<feature type="region of interest" description="Disordered" evidence="1">
    <location>
        <begin position="558"/>
        <end position="586"/>
    </location>
</feature>
<dbReference type="EMBL" id="JARIHO010000030">
    <property type="protein sequence ID" value="KAJ7336826.1"/>
    <property type="molecule type" value="Genomic_DNA"/>
</dbReference>
<feature type="region of interest" description="Disordered" evidence="1">
    <location>
        <begin position="598"/>
        <end position="622"/>
    </location>
</feature>
<feature type="transmembrane region" description="Helical" evidence="2">
    <location>
        <begin position="255"/>
        <end position="278"/>
    </location>
</feature>
<feature type="transmembrane region" description="Helical" evidence="2">
    <location>
        <begin position="223"/>
        <end position="243"/>
    </location>
</feature>
<feature type="compositionally biased region" description="Low complexity" evidence="1">
    <location>
        <begin position="568"/>
        <end position="578"/>
    </location>
</feature>
<dbReference type="Proteomes" id="UP001218218">
    <property type="component" value="Unassembled WGS sequence"/>
</dbReference>
<gene>
    <name evidence="3" type="ORF">DFH08DRAFT_813139</name>
</gene>
<evidence type="ECO:0000313" key="4">
    <source>
        <dbReference type="Proteomes" id="UP001218218"/>
    </source>
</evidence>
<comment type="caution">
    <text evidence="3">The sequence shown here is derived from an EMBL/GenBank/DDBJ whole genome shotgun (WGS) entry which is preliminary data.</text>
</comment>
<organism evidence="3 4">
    <name type="scientific">Mycena albidolilacea</name>
    <dbReference type="NCBI Taxonomy" id="1033008"/>
    <lineage>
        <taxon>Eukaryota</taxon>
        <taxon>Fungi</taxon>
        <taxon>Dikarya</taxon>
        <taxon>Basidiomycota</taxon>
        <taxon>Agaricomycotina</taxon>
        <taxon>Agaricomycetes</taxon>
        <taxon>Agaricomycetidae</taxon>
        <taxon>Agaricales</taxon>
        <taxon>Marasmiineae</taxon>
        <taxon>Mycenaceae</taxon>
        <taxon>Mycena</taxon>
    </lineage>
</organism>
<dbReference type="AlphaFoldDB" id="A0AAD7EMU2"/>
<accession>A0AAD7EMU2</accession>
<name>A0AAD7EMU2_9AGAR</name>
<keyword evidence="2" id="KW-1133">Transmembrane helix</keyword>
<keyword evidence="2" id="KW-0812">Transmembrane</keyword>
<keyword evidence="4" id="KW-1185">Reference proteome</keyword>
<proteinExistence type="predicted"/>
<evidence type="ECO:0000256" key="2">
    <source>
        <dbReference type="SAM" id="Phobius"/>
    </source>
</evidence>
<sequence>MCAVSINHVGTEIVGFDLRVNITTPAGRVSDNTVVKGANWTEGGTRGAGTFWLGYIRCAGDGDAEQLEVLHSLGGIRRGRVVYLGKGIRRTDYPASSSLLALRALYKSRLFLSLSPIFLPSVISLDGRRTRSGYSQPDRQLRTLGLVKPPPERWCSDIAWERRHRHERVDTPMSSTSARAPRCVLLLSCFVFYLDAVFVHDGKYQRPSQRQRNGGVRRRSLQSVDLVYVFYISSLSVFISFLSSPLSPSSSSDSALLTLLFILDYVLLFGIVSSCSFARYLKTRTTRPEGGEEGEGGPQASSVWALCEEGTRWRGHLDAACDEGSTRNMPARPDTRAGAAVHGPEGCVRVLPVADDAVMCAARAWLGSEAAGGVHLRPVFGAAGVRADEGGSVHLTLQEGRQCYDSRGLAEPELKRRRGVRCVDRLVHEERVVSAGARACPGDSRATRERVRWRRMRRILPVGVMLRRGEEVRSSAAFVLESAVERTRARILRDKGEILPGSAVRRARRGCTPQRGVERWRGFRASRRGEHAREAEISVSLALGCRTCRVESAPALRHDTMAPGKGGAPALSSGRSPLSSPPVHRPCSRSWWILRRSKGESTQRRARARGAGSGSDCIGGDGRGVDARQSGKGMCGQDRLSPIASVKMGAGTMCGSLGGGGHGVCTRGRQARGREKKKTPTRESAQHTGPVAQRWRKTRKSAPSMEGSDAEAQRRRGGVVGEEEESRSSHALTSREEDALHSSKGEVMCTQVALPARAGYA</sequence>
<evidence type="ECO:0000256" key="1">
    <source>
        <dbReference type="SAM" id="MobiDB-lite"/>
    </source>
</evidence>
<evidence type="ECO:0000313" key="3">
    <source>
        <dbReference type="EMBL" id="KAJ7336826.1"/>
    </source>
</evidence>
<keyword evidence="2" id="KW-0472">Membrane</keyword>
<feature type="compositionally biased region" description="Basic and acidic residues" evidence="1">
    <location>
        <begin position="733"/>
        <end position="744"/>
    </location>
</feature>
<protein>
    <submittedName>
        <fullName evidence="3">Uncharacterized protein</fullName>
    </submittedName>
</protein>
<reference evidence="3" key="1">
    <citation type="submission" date="2023-03" db="EMBL/GenBank/DDBJ databases">
        <title>Massive genome expansion in bonnet fungi (Mycena s.s.) driven by repeated elements and novel gene families across ecological guilds.</title>
        <authorList>
            <consortium name="Lawrence Berkeley National Laboratory"/>
            <person name="Harder C.B."/>
            <person name="Miyauchi S."/>
            <person name="Viragh M."/>
            <person name="Kuo A."/>
            <person name="Thoen E."/>
            <person name="Andreopoulos B."/>
            <person name="Lu D."/>
            <person name="Skrede I."/>
            <person name="Drula E."/>
            <person name="Henrissat B."/>
            <person name="Morin E."/>
            <person name="Kohler A."/>
            <person name="Barry K."/>
            <person name="LaButti K."/>
            <person name="Morin E."/>
            <person name="Salamov A."/>
            <person name="Lipzen A."/>
            <person name="Mereny Z."/>
            <person name="Hegedus B."/>
            <person name="Baldrian P."/>
            <person name="Stursova M."/>
            <person name="Weitz H."/>
            <person name="Taylor A."/>
            <person name="Grigoriev I.V."/>
            <person name="Nagy L.G."/>
            <person name="Martin F."/>
            <person name="Kauserud H."/>
        </authorList>
    </citation>
    <scope>NUCLEOTIDE SEQUENCE</scope>
    <source>
        <strain evidence="3">CBHHK002</strain>
    </source>
</reference>
<feature type="region of interest" description="Disordered" evidence="1">
    <location>
        <begin position="657"/>
        <end position="745"/>
    </location>
</feature>
<feature type="compositionally biased region" description="Gly residues" evidence="1">
    <location>
        <begin position="611"/>
        <end position="622"/>
    </location>
</feature>